<dbReference type="RefSeq" id="WP_015755329.1">
    <property type="nucleotide sequence ID" value="NC_013222.1"/>
</dbReference>
<proteinExistence type="predicted"/>
<reference evidence="3 4" key="1">
    <citation type="journal article" date="2009" name="J. Bacteriol.">
        <title>Complete genome sequence of Robiginitalea biformata HTCC2501.</title>
        <authorList>
            <person name="Oh H.M."/>
            <person name="Giovannoni S.J."/>
            <person name="Lee K."/>
            <person name="Ferriera S."/>
            <person name="Johnson J."/>
            <person name="Cho J.C."/>
        </authorList>
    </citation>
    <scope>NUCLEOTIDE SEQUENCE [LARGE SCALE GENOMIC DNA]</scope>
    <source>
        <strain evidence="4">ATCC BAA-864 / HTCC2501 / KCTC 12146</strain>
    </source>
</reference>
<protein>
    <recommendedName>
        <fullName evidence="2">2TM domain-containing protein</fullName>
    </recommendedName>
</protein>
<sequence>MEDFSHADRYLRAKKRVEDIRGFYGNLITYLIVIPFLIWLNWRTTSFPWALFPAIGWGFGLLMHGLKVFGYDLVLGRGWEDRKIREYMSREEF</sequence>
<feature type="transmembrane region" description="Helical" evidence="1">
    <location>
        <begin position="21"/>
        <end position="42"/>
    </location>
</feature>
<evidence type="ECO:0000313" key="3">
    <source>
        <dbReference type="EMBL" id="EAR14541.1"/>
    </source>
</evidence>
<organism evidence="3 4">
    <name type="scientific">Robiginitalea biformata (strain ATCC BAA-864 / DSM 15991 / KCTC 12146 / HTCC2501)</name>
    <dbReference type="NCBI Taxonomy" id="313596"/>
    <lineage>
        <taxon>Bacteria</taxon>
        <taxon>Pseudomonadati</taxon>
        <taxon>Bacteroidota</taxon>
        <taxon>Flavobacteriia</taxon>
        <taxon>Flavobacteriales</taxon>
        <taxon>Flavobacteriaceae</taxon>
        <taxon>Robiginitalea</taxon>
    </lineage>
</organism>
<dbReference type="STRING" id="313596.RB2501_00656"/>
<keyword evidence="4" id="KW-1185">Reference proteome</keyword>
<dbReference type="Proteomes" id="UP000009049">
    <property type="component" value="Chromosome"/>
</dbReference>
<keyword evidence="1" id="KW-0812">Transmembrane</keyword>
<dbReference type="EMBL" id="CP001712">
    <property type="protein sequence ID" value="EAR14541.1"/>
    <property type="molecule type" value="Genomic_DNA"/>
</dbReference>
<feature type="domain" description="2TM" evidence="2">
    <location>
        <begin position="12"/>
        <end position="88"/>
    </location>
</feature>
<dbReference type="HOGENOM" id="CLU_173284_0_0_10"/>
<evidence type="ECO:0000259" key="2">
    <source>
        <dbReference type="Pfam" id="PF13239"/>
    </source>
</evidence>
<gene>
    <name evidence="3" type="ordered locus">RB2501_00656</name>
</gene>
<feature type="transmembrane region" description="Helical" evidence="1">
    <location>
        <begin position="54"/>
        <end position="75"/>
    </location>
</feature>
<dbReference type="InterPro" id="IPR025698">
    <property type="entry name" value="2TM_dom"/>
</dbReference>
<keyword evidence="1" id="KW-0472">Membrane</keyword>
<accession>A4CNS4</accession>
<dbReference type="AlphaFoldDB" id="A4CNS4"/>
<evidence type="ECO:0000313" key="4">
    <source>
        <dbReference type="Proteomes" id="UP000009049"/>
    </source>
</evidence>
<keyword evidence="1" id="KW-1133">Transmembrane helix</keyword>
<dbReference type="eggNOG" id="COG2972">
    <property type="taxonomic scope" value="Bacteria"/>
</dbReference>
<name>A4CNS4_ROBBH</name>
<evidence type="ECO:0000256" key="1">
    <source>
        <dbReference type="SAM" id="Phobius"/>
    </source>
</evidence>
<dbReference type="KEGG" id="rbi:RB2501_00656"/>
<dbReference type="Pfam" id="PF13239">
    <property type="entry name" value="2TM"/>
    <property type="match status" value="1"/>
</dbReference>